<comment type="caution">
    <text evidence="1">The sequence shown here is derived from an EMBL/GenBank/DDBJ whole genome shotgun (WGS) entry which is preliminary data.</text>
</comment>
<accession>A0A0G0N210</accession>
<dbReference type="Proteomes" id="UP000034022">
    <property type="component" value="Unassembled WGS sequence"/>
</dbReference>
<gene>
    <name evidence="1" type="ORF">US91_C0001G0073</name>
</gene>
<reference evidence="1 2" key="1">
    <citation type="journal article" date="2015" name="Nature">
        <title>rRNA introns, odd ribosomes, and small enigmatic genomes across a large radiation of phyla.</title>
        <authorList>
            <person name="Brown C.T."/>
            <person name="Hug L.A."/>
            <person name="Thomas B.C."/>
            <person name="Sharon I."/>
            <person name="Castelle C.J."/>
            <person name="Singh A."/>
            <person name="Wilkins M.J."/>
            <person name="Williams K.H."/>
            <person name="Banfield J.F."/>
        </authorList>
    </citation>
    <scope>NUCLEOTIDE SEQUENCE [LARGE SCALE GENOMIC DNA]</scope>
</reference>
<sequence>MSNLEKQLNKIKKSYFSFADLRKISLLDDAGLRVAISRLVKAEKLYKIYKGYYCLDKSRVDL</sequence>
<dbReference type="EMBL" id="LBUU01000001">
    <property type="protein sequence ID" value="KKQ71146.1"/>
    <property type="molecule type" value="Genomic_DNA"/>
</dbReference>
<evidence type="ECO:0000313" key="2">
    <source>
        <dbReference type="Proteomes" id="UP000034022"/>
    </source>
</evidence>
<dbReference type="AlphaFoldDB" id="A0A0G0N210"/>
<organism evidence="1 2">
    <name type="scientific">Candidatus Falkowbacteria bacterium GW2011_GWE1_38_31</name>
    <dbReference type="NCBI Taxonomy" id="1618638"/>
    <lineage>
        <taxon>Bacteria</taxon>
        <taxon>Candidatus Falkowiibacteriota</taxon>
    </lineage>
</organism>
<proteinExistence type="predicted"/>
<protein>
    <submittedName>
        <fullName evidence="1">Uncharacterized protein</fullName>
    </submittedName>
</protein>
<name>A0A0G0N210_9BACT</name>
<evidence type="ECO:0000313" key="1">
    <source>
        <dbReference type="EMBL" id="KKQ71146.1"/>
    </source>
</evidence>